<dbReference type="Proteomes" id="UP000001055">
    <property type="component" value="Unassembled WGS sequence"/>
</dbReference>
<organism evidence="2 3">
    <name type="scientific">Phaeosphaeria nodorum (strain SN15 / ATCC MYA-4574 / FGSC 10173)</name>
    <name type="common">Glume blotch fungus</name>
    <name type="synonym">Parastagonospora nodorum</name>
    <dbReference type="NCBI Taxonomy" id="321614"/>
    <lineage>
        <taxon>Eukaryota</taxon>
        <taxon>Fungi</taxon>
        <taxon>Dikarya</taxon>
        <taxon>Ascomycota</taxon>
        <taxon>Pezizomycotina</taxon>
        <taxon>Dothideomycetes</taxon>
        <taxon>Pleosporomycetidae</taxon>
        <taxon>Pleosporales</taxon>
        <taxon>Pleosporineae</taxon>
        <taxon>Phaeosphaeriaceae</taxon>
        <taxon>Parastagonospora</taxon>
    </lineage>
</organism>
<reference evidence="3" key="1">
    <citation type="journal article" date="2007" name="Plant Cell">
        <title>Dothideomycete-plant interactions illuminated by genome sequencing and EST analysis of the wheat pathogen Stagonospora nodorum.</title>
        <authorList>
            <person name="Hane J.K."/>
            <person name="Lowe R.G."/>
            <person name="Solomon P.S."/>
            <person name="Tan K.C."/>
            <person name="Schoch C.L."/>
            <person name="Spatafora J.W."/>
            <person name="Crous P.W."/>
            <person name="Kodira C."/>
            <person name="Birren B.W."/>
            <person name="Galagan J.E."/>
            <person name="Torriani S.F."/>
            <person name="McDonald B.A."/>
            <person name="Oliver R.P."/>
        </authorList>
    </citation>
    <scope>NUCLEOTIDE SEQUENCE [LARGE SCALE GENOMIC DNA]</scope>
    <source>
        <strain evidence="3">SN15 / ATCC MYA-4574 / FGSC 10173</strain>
    </source>
</reference>
<proteinExistence type="predicted"/>
<feature type="region of interest" description="Disordered" evidence="1">
    <location>
        <begin position="30"/>
        <end position="52"/>
    </location>
</feature>
<protein>
    <submittedName>
        <fullName evidence="2">Uncharacterized protein</fullName>
    </submittedName>
</protein>
<evidence type="ECO:0000313" key="2">
    <source>
        <dbReference type="EMBL" id="EAT77436.1"/>
    </source>
</evidence>
<evidence type="ECO:0000256" key="1">
    <source>
        <dbReference type="SAM" id="MobiDB-lite"/>
    </source>
</evidence>
<dbReference type="GeneID" id="5982297"/>
<gene>
    <name evidence="2" type="ORF">SNOG_15211</name>
</gene>
<dbReference type="KEGG" id="pno:SNOG_15211"/>
<dbReference type="InParanoid" id="Q0TZ80"/>
<dbReference type="RefSeq" id="XP_001805369.1">
    <property type="nucleotide sequence ID" value="XM_001805317.1"/>
</dbReference>
<dbReference type="AlphaFoldDB" id="Q0TZ80"/>
<accession>Q0TZ80</accession>
<sequence>MTGTRRTCAEALLQVPIDAVLVSSGLEGATGTFTGPFRSDGGHAPTGTTPSV</sequence>
<dbReference type="EMBL" id="CH445360">
    <property type="protein sequence ID" value="EAT77436.1"/>
    <property type="molecule type" value="Genomic_DNA"/>
</dbReference>
<name>Q0TZ80_PHANO</name>
<evidence type="ECO:0000313" key="3">
    <source>
        <dbReference type="Proteomes" id="UP000001055"/>
    </source>
</evidence>